<gene>
    <name evidence="2" type="ORF">GAYE_SCF66G6832</name>
</gene>
<dbReference type="AlphaFoldDB" id="A0AAV9INR7"/>
<feature type="compositionally biased region" description="Low complexity" evidence="1">
    <location>
        <begin position="27"/>
        <end position="44"/>
    </location>
</feature>
<feature type="compositionally biased region" description="Low complexity" evidence="1">
    <location>
        <begin position="183"/>
        <end position="197"/>
    </location>
</feature>
<sequence>MERRRELQESQGLESQEELEAQGVVHNNNTNRTTLTSLHHNNNNSRRRVALHPPEAQQRETRRLRTWSPPSFSSSVQTTSASLPWVQEPSRFPFLSWLSSRNSSSHTRSENRRRNNNPWRSNLSDTEGRRDSRVGTQDDDFVSLDYSWLYNMDGIENEEEQRQQGRRALWRRIISRAPVYSGRNRSIRNNTSNNNNSDTDPADMDPEEYVYHSAWLPSQSLGRNRPSRVYLSSATRDERQDSFLRPMQEETPTNEMHRAQALDTSWVFRGEEEERDNPSWEADTTWNGTSHMAYGHQMMNETEEDLFSSESSSDQEIASRPSGTRFVVRFANRSFETTLGGRDEQEQRQSTLTNSSLLETEEEEEGENVECSSSRLQFLLGSDGPEDSRTYRLVISRFGLTGLILYRNLMTCGPFYPRSPARLLVHLAGYFLFFKDYSVVSSRAHLDPSFLSRLLSLEESEAARLFDHLKMRDPMKLLMDRLPPFFLLKRAIRGKRPFFHQGREALVIKFVLDIYVYYFQREVPLFETYRRKVLPLVQLFYTSISQSILDNVCYQQSKVLERMKWMMDWSDSNGFGLASSNHHHHPPHSNSGGGCEDIRDCWRKEFLFLPSRESYIEYYNHISRRLCNLTESLSISSLLV</sequence>
<name>A0AAV9INR7_9RHOD</name>
<reference evidence="2 3" key="1">
    <citation type="submission" date="2022-07" db="EMBL/GenBank/DDBJ databases">
        <title>Genome-wide signatures of adaptation to extreme environments.</title>
        <authorList>
            <person name="Cho C.H."/>
            <person name="Yoon H.S."/>
        </authorList>
    </citation>
    <scope>NUCLEOTIDE SEQUENCE [LARGE SCALE GENOMIC DNA]</scope>
    <source>
        <strain evidence="2 3">108.79 E11</strain>
    </source>
</reference>
<evidence type="ECO:0000256" key="1">
    <source>
        <dbReference type="SAM" id="MobiDB-lite"/>
    </source>
</evidence>
<keyword evidence="3" id="KW-1185">Reference proteome</keyword>
<feature type="region of interest" description="Disordered" evidence="1">
    <location>
        <begin position="101"/>
        <end position="137"/>
    </location>
</feature>
<feature type="region of interest" description="Disordered" evidence="1">
    <location>
        <begin position="337"/>
        <end position="367"/>
    </location>
</feature>
<organism evidence="2 3">
    <name type="scientific">Galdieria yellowstonensis</name>
    <dbReference type="NCBI Taxonomy" id="3028027"/>
    <lineage>
        <taxon>Eukaryota</taxon>
        <taxon>Rhodophyta</taxon>
        <taxon>Bangiophyceae</taxon>
        <taxon>Galdieriales</taxon>
        <taxon>Galdieriaceae</taxon>
        <taxon>Galdieria</taxon>
    </lineage>
</organism>
<dbReference type="EMBL" id="JANCYU010000071">
    <property type="protein sequence ID" value="KAK4528884.1"/>
    <property type="molecule type" value="Genomic_DNA"/>
</dbReference>
<feature type="region of interest" description="Disordered" evidence="1">
    <location>
        <begin position="183"/>
        <end position="205"/>
    </location>
</feature>
<evidence type="ECO:0000313" key="2">
    <source>
        <dbReference type="EMBL" id="KAK4528884.1"/>
    </source>
</evidence>
<protein>
    <submittedName>
        <fullName evidence="2">Uncharacterized protein</fullName>
    </submittedName>
</protein>
<feature type="compositionally biased region" description="Low complexity" evidence="1">
    <location>
        <begin position="66"/>
        <end position="82"/>
    </location>
</feature>
<feature type="region of interest" description="Disordered" evidence="1">
    <location>
        <begin position="1"/>
        <end position="82"/>
    </location>
</feature>
<dbReference type="Proteomes" id="UP001300502">
    <property type="component" value="Unassembled WGS sequence"/>
</dbReference>
<evidence type="ECO:0000313" key="3">
    <source>
        <dbReference type="Proteomes" id="UP001300502"/>
    </source>
</evidence>
<accession>A0AAV9INR7</accession>
<proteinExistence type="predicted"/>
<comment type="caution">
    <text evidence="2">The sequence shown here is derived from an EMBL/GenBank/DDBJ whole genome shotgun (WGS) entry which is preliminary data.</text>
</comment>